<protein>
    <recommendedName>
        <fullName evidence="3">PA14 domain-containing protein</fullName>
    </recommendedName>
</protein>
<feature type="non-terminal residue" evidence="1">
    <location>
        <position position="1"/>
    </location>
</feature>
<sequence length="191" mass="21281">GMRMEPFNGLDHIISLDCFTVMVPSAFVGLSLYDFQNPKDALVSFNYRTTPTVASPRITTKTPVATNVAPQLVESGTTRGVGTKDSPIRVTEDTSVLFYLKAYPAPAFKSATFLGKTMLPNNSLEAHTGPKTFTESMIRCWPLSLYYRVQCEIVEHLEEGFYAVTLENEVDEITVYLQVDPKKSEGMYEGM</sequence>
<organism evidence="1 2">
    <name type="scientific">Batillaria attramentaria</name>
    <dbReference type="NCBI Taxonomy" id="370345"/>
    <lineage>
        <taxon>Eukaryota</taxon>
        <taxon>Metazoa</taxon>
        <taxon>Spiralia</taxon>
        <taxon>Lophotrochozoa</taxon>
        <taxon>Mollusca</taxon>
        <taxon>Gastropoda</taxon>
        <taxon>Caenogastropoda</taxon>
        <taxon>Sorbeoconcha</taxon>
        <taxon>Cerithioidea</taxon>
        <taxon>Batillariidae</taxon>
        <taxon>Batillaria</taxon>
    </lineage>
</organism>
<dbReference type="EMBL" id="JACVVK020000110">
    <property type="protein sequence ID" value="KAK7491803.1"/>
    <property type="molecule type" value="Genomic_DNA"/>
</dbReference>
<evidence type="ECO:0000313" key="2">
    <source>
        <dbReference type="Proteomes" id="UP001519460"/>
    </source>
</evidence>
<gene>
    <name evidence="1" type="ORF">BaRGS_00016938</name>
</gene>
<proteinExistence type="predicted"/>
<dbReference type="AlphaFoldDB" id="A0ABD0KXC4"/>
<evidence type="ECO:0000313" key="1">
    <source>
        <dbReference type="EMBL" id="KAK7491803.1"/>
    </source>
</evidence>
<comment type="caution">
    <text evidence="1">The sequence shown here is derived from an EMBL/GenBank/DDBJ whole genome shotgun (WGS) entry which is preliminary data.</text>
</comment>
<name>A0ABD0KXC4_9CAEN</name>
<accession>A0ABD0KXC4</accession>
<evidence type="ECO:0008006" key="3">
    <source>
        <dbReference type="Google" id="ProtNLM"/>
    </source>
</evidence>
<keyword evidence="2" id="KW-1185">Reference proteome</keyword>
<reference evidence="1 2" key="1">
    <citation type="journal article" date="2023" name="Sci. Data">
        <title>Genome assembly of the Korean intertidal mud-creeper Batillaria attramentaria.</title>
        <authorList>
            <person name="Patra A.K."/>
            <person name="Ho P.T."/>
            <person name="Jun S."/>
            <person name="Lee S.J."/>
            <person name="Kim Y."/>
            <person name="Won Y.J."/>
        </authorList>
    </citation>
    <scope>NUCLEOTIDE SEQUENCE [LARGE SCALE GENOMIC DNA]</scope>
    <source>
        <strain evidence="1">Wonlab-2016</strain>
    </source>
</reference>
<dbReference type="Proteomes" id="UP001519460">
    <property type="component" value="Unassembled WGS sequence"/>
</dbReference>